<dbReference type="InterPro" id="IPR039192">
    <property type="entry name" value="STKc_GSK3"/>
</dbReference>
<feature type="domain" description="Protein kinase" evidence="9">
    <location>
        <begin position="52"/>
        <end position="336"/>
    </location>
</feature>
<dbReference type="Gene3D" id="3.30.200.20">
    <property type="entry name" value="Phosphorylase Kinase, domain 1"/>
    <property type="match status" value="1"/>
</dbReference>
<dbReference type="InterPro" id="IPR011009">
    <property type="entry name" value="Kinase-like_dom_sf"/>
</dbReference>
<dbReference type="GO" id="GO:0030154">
    <property type="term" value="P:cell differentiation"/>
    <property type="evidence" value="ECO:0007669"/>
    <property type="project" value="TreeGrafter"/>
</dbReference>
<dbReference type="HOGENOM" id="CLU_000288_181_20_1"/>
<dbReference type="PROSITE" id="PS00107">
    <property type="entry name" value="PROTEIN_KINASE_ATP"/>
    <property type="match status" value="1"/>
</dbReference>
<dbReference type="SUPFAM" id="SSF56112">
    <property type="entry name" value="Protein kinase-like (PK-like)"/>
    <property type="match status" value="1"/>
</dbReference>
<dbReference type="CDD" id="cd14137">
    <property type="entry name" value="STKc_GSK3"/>
    <property type="match status" value="1"/>
</dbReference>
<evidence type="ECO:0000256" key="2">
    <source>
        <dbReference type="ARBA" id="ARBA00022527"/>
    </source>
</evidence>
<evidence type="ECO:0000256" key="1">
    <source>
        <dbReference type="ARBA" id="ARBA00005527"/>
    </source>
</evidence>
<keyword evidence="3" id="KW-0808">Transferase</keyword>
<proteinExistence type="inferred from homology"/>
<dbReference type="SMART" id="SM00220">
    <property type="entry name" value="S_TKc"/>
    <property type="match status" value="1"/>
</dbReference>
<dbReference type="OMA" id="CAHASYD"/>
<dbReference type="InterPro" id="IPR008271">
    <property type="entry name" value="Ser/Thr_kinase_AS"/>
</dbReference>
<feature type="binding site" evidence="7">
    <location>
        <position position="81"/>
    </location>
    <ligand>
        <name>ATP</name>
        <dbReference type="ChEBI" id="CHEBI:30616"/>
    </ligand>
</feature>
<dbReference type="Pfam" id="PF00069">
    <property type="entry name" value="Pkinase"/>
    <property type="match status" value="1"/>
</dbReference>
<dbReference type="InterPro" id="IPR017441">
    <property type="entry name" value="Protein_kinase_ATP_BS"/>
</dbReference>
<evidence type="ECO:0000256" key="6">
    <source>
        <dbReference type="ARBA" id="ARBA00022840"/>
    </source>
</evidence>
<accession>B4LT01</accession>
<evidence type="ECO:0000313" key="11">
    <source>
        <dbReference type="Proteomes" id="UP000008792"/>
    </source>
</evidence>
<dbReference type="InterPro" id="IPR000719">
    <property type="entry name" value="Prot_kinase_dom"/>
</dbReference>
<dbReference type="GO" id="GO:0070507">
    <property type="term" value="P:regulation of microtubule cytoskeleton organization"/>
    <property type="evidence" value="ECO:0007669"/>
    <property type="project" value="TreeGrafter"/>
</dbReference>
<evidence type="ECO:0000256" key="8">
    <source>
        <dbReference type="RuleBase" id="RU000304"/>
    </source>
</evidence>
<dbReference type="GO" id="GO:0004674">
    <property type="term" value="F:protein serine/threonine kinase activity"/>
    <property type="evidence" value="ECO:0007669"/>
    <property type="project" value="UniProtKB-KW"/>
</dbReference>
<evidence type="ECO:0000256" key="4">
    <source>
        <dbReference type="ARBA" id="ARBA00022741"/>
    </source>
</evidence>
<dbReference type="PANTHER" id="PTHR24057:SF0">
    <property type="entry name" value="PROTEIN KINASE SHAGGY-RELATED"/>
    <property type="match status" value="1"/>
</dbReference>
<dbReference type="PhylomeDB" id="B4LT01"/>
<dbReference type="FunFam" id="1.10.510.10:FF:000624">
    <property type="entry name" value="Mitogen-activated protein kinase"/>
    <property type="match status" value="1"/>
</dbReference>
<dbReference type="GO" id="GO:0005524">
    <property type="term" value="F:ATP binding"/>
    <property type="evidence" value="ECO:0007669"/>
    <property type="project" value="UniProtKB-UniRule"/>
</dbReference>
<dbReference type="KEGG" id="dvi:6628519"/>
<evidence type="ECO:0000259" key="9">
    <source>
        <dbReference type="PROSITE" id="PS50011"/>
    </source>
</evidence>
<evidence type="ECO:0000256" key="5">
    <source>
        <dbReference type="ARBA" id="ARBA00022777"/>
    </source>
</evidence>
<keyword evidence="6 7" id="KW-0067">ATP-binding</keyword>
<dbReference type="Gene3D" id="1.10.510.10">
    <property type="entry name" value="Transferase(Phosphotransferase) domain 1"/>
    <property type="match status" value="1"/>
</dbReference>
<evidence type="ECO:0000256" key="3">
    <source>
        <dbReference type="ARBA" id="ARBA00022679"/>
    </source>
</evidence>
<comment type="similarity">
    <text evidence="1">Belongs to the protein kinase superfamily. CMGC Ser/Thr protein kinase family. GSK-3 subfamily.</text>
</comment>
<dbReference type="eggNOG" id="KOG0658">
    <property type="taxonomic scope" value="Eukaryota"/>
</dbReference>
<organism evidence="10 11">
    <name type="scientific">Drosophila virilis</name>
    <name type="common">Fruit fly</name>
    <dbReference type="NCBI Taxonomy" id="7244"/>
    <lineage>
        <taxon>Eukaryota</taxon>
        <taxon>Metazoa</taxon>
        <taxon>Ecdysozoa</taxon>
        <taxon>Arthropoda</taxon>
        <taxon>Hexapoda</taxon>
        <taxon>Insecta</taxon>
        <taxon>Pterygota</taxon>
        <taxon>Neoptera</taxon>
        <taxon>Endopterygota</taxon>
        <taxon>Diptera</taxon>
        <taxon>Brachycera</taxon>
        <taxon>Muscomorpha</taxon>
        <taxon>Ephydroidea</taxon>
        <taxon>Drosophilidae</taxon>
        <taxon>Drosophila</taxon>
    </lineage>
</organism>
<keyword evidence="11" id="KW-1185">Reference proteome</keyword>
<dbReference type="PROSITE" id="PS00108">
    <property type="entry name" value="PROTEIN_KINASE_ST"/>
    <property type="match status" value="1"/>
</dbReference>
<dbReference type="PROSITE" id="PS50011">
    <property type="entry name" value="PROTEIN_KINASE_DOM"/>
    <property type="match status" value="1"/>
</dbReference>
<dbReference type="AlphaFoldDB" id="B4LT01"/>
<dbReference type="FunCoup" id="B4LT01">
    <property type="interactions" value="2"/>
</dbReference>
<dbReference type="GO" id="GO:0005634">
    <property type="term" value="C:nucleus"/>
    <property type="evidence" value="ECO:0007669"/>
    <property type="project" value="TreeGrafter"/>
</dbReference>
<dbReference type="GO" id="GO:0007165">
    <property type="term" value="P:signal transduction"/>
    <property type="evidence" value="ECO:0007669"/>
    <property type="project" value="TreeGrafter"/>
</dbReference>
<gene>
    <name evidence="10" type="primary">Dvir\GJ16845</name>
    <name evidence="10" type="ORF">Dvir_GJ16845</name>
</gene>
<sequence>MAQKKLPAKSLHESEQMESNLVAATNSIIPNGTVLRVMAYTRCGREPVRTTITINELIGKGTFGRVYKAQLDQSERLVALKQVDFDPYILEREPKIMNYIEGHCNIVRLIMYCYAQLGHARQNYLLLAMEYMPMTLSEFILKQRERPLQSIYVRVISYQLFRGLGYLHSHFICHRDIKPENTLLDPLTMNLKLSDFGSAKFLQANESSATYVCSRFYRAPELFAKCEIYGTSVDLWSAGCVLAELLKGNALFASSKHDQAQLLHVIGLLGTAGLERAPHVLAASGLDAAEVSARPSWQTLIGNWVPEDLAALLDECLQYEPAARISPLRACAHASYDELRTMDALNTPMPNGVQLPPLFNFSPHELQVEPGLWMHLLPLHLNQSLEQAIEQQ</sequence>
<dbReference type="GO" id="GO:0030424">
    <property type="term" value="C:axon"/>
    <property type="evidence" value="ECO:0007669"/>
    <property type="project" value="TreeGrafter"/>
</dbReference>
<dbReference type="PANTHER" id="PTHR24057">
    <property type="entry name" value="GLYCOGEN SYNTHASE KINASE-3 ALPHA"/>
    <property type="match status" value="1"/>
</dbReference>
<protein>
    <recommendedName>
        <fullName evidence="9">Protein kinase domain-containing protein</fullName>
    </recommendedName>
</protein>
<dbReference type="Proteomes" id="UP000008792">
    <property type="component" value="Unassembled WGS sequence"/>
</dbReference>
<evidence type="ECO:0000313" key="10">
    <source>
        <dbReference type="EMBL" id="EDW63832.1"/>
    </source>
</evidence>
<name>B4LT01_DROVI</name>
<keyword evidence="2 8" id="KW-0723">Serine/threonine-protein kinase</keyword>
<dbReference type="STRING" id="7244.B4LT01"/>
<dbReference type="InterPro" id="IPR050591">
    <property type="entry name" value="GSK-3"/>
</dbReference>
<dbReference type="EMBL" id="CH940649">
    <property type="protein sequence ID" value="EDW63832.1"/>
    <property type="molecule type" value="Genomic_DNA"/>
</dbReference>
<dbReference type="GO" id="GO:0090090">
    <property type="term" value="P:negative regulation of canonical Wnt signaling pathway"/>
    <property type="evidence" value="ECO:0007669"/>
    <property type="project" value="TreeGrafter"/>
</dbReference>
<keyword evidence="5" id="KW-0418">Kinase</keyword>
<dbReference type="GO" id="GO:0005829">
    <property type="term" value="C:cytosol"/>
    <property type="evidence" value="ECO:0007669"/>
    <property type="project" value="TreeGrafter"/>
</dbReference>
<dbReference type="OrthoDB" id="272141at2759"/>
<dbReference type="SMR" id="B4LT01"/>
<dbReference type="InParanoid" id="B4LT01"/>
<evidence type="ECO:0000256" key="7">
    <source>
        <dbReference type="PROSITE-ProRule" id="PRU10141"/>
    </source>
</evidence>
<reference evidence="10 11" key="1">
    <citation type="journal article" date="2007" name="Nature">
        <title>Evolution of genes and genomes on the Drosophila phylogeny.</title>
        <authorList>
            <consortium name="Drosophila 12 Genomes Consortium"/>
            <person name="Clark A.G."/>
            <person name="Eisen M.B."/>
            <person name="Smith D.R."/>
            <person name="Bergman C.M."/>
            <person name="Oliver B."/>
            <person name="Markow T.A."/>
            <person name="Kaufman T.C."/>
            <person name="Kellis M."/>
            <person name="Gelbart W."/>
            <person name="Iyer V.N."/>
            <person name="Pollard D.A."/>
            <person name="Sackton T.B."/>
            <person name="Larracuente A.M."/>
            <person name="Singh N.D."/>
            <person name="Abad J.P."/>
            <person name="Abt D.N."/>
            <person name="Adryan B."/>
            <person name="Aguade M."/>
            <person name="Akashi H."/>
            <person name="Anderson W.W."/>
            <person name="Aquadro C.F."/>
            <person name="Ardell D.H."/>
            <person name="Arguello R."/>
            <person name="Artieri C.G."/>
            <person name="Barbash D.A."/>
            <person name="Barker D."/>
            <person name="Barsanti P."/>
            <person name="Batterham P."/>
            <person name="Batzoglou S."/>
            <person name="Begun D."/>
            <person name="Bhutkar A."/>
            <person name="Blanco E."/>
            <person name="Bosak S.A."/>
            <person name="Bradley R.K."/>
            <person name="Brand A.D."/>
            <person name="Brent M.R."/>
            <person name="Brooks A.N."/>
            <person name="Brown R.H."/>
            <person name="Butlin R.K."/>
            <person name="Caggese C."/>
            <person name="Calvi B.R."/>
            <person name="Bernardo de Carvalho A."/>
            <person name="Caspi A."/>
            <person name="Castrezana S."/>
            <person name="Celniker S.E."/>
            <person name="Chang J.L."/>
            <person name="Chapple C."/>
            <person name="Chatterji S."/>
            <person name="Chinwalla A."/>
            <person name="Civetta A."/>
            <person name="Clifton S.W."/>
            <person name="Comeron J.M."/>
            <person name="Costello J.C."/>
            <person name="Coyne J.A."/>
            <person name="Daub J."/>
            <person name="David R.G."/>
            <person name="Delcher A.L."/>
            <person name="Delehaunty K."/>
            <person name="Do C.B."/>
            <person name="Ebling H."/>
            <person name="Edwards K."/>
            <person name="Eickbush T."/>
            <person name="Evans J.D."/>
            <person name="Filipski A."/>
            <person name="Findeiss S."/>
            <person name="Freyhult E."/>
            <person name="Fulton L."/>
            <person name="Fulton R."/>
            <person name="Garcia A.C."/>
            <person name="Gardiner A."/>
            <person name="Garfield D.A."/>
            <person name="Garvin B.E."/>
            <person name="Gibson G."/>
            <person name="Gilbert D."/>
            <person name="Gnerre S."/>
            <person name="Godfrey J."/>
            <person name="Good R."/>
            <person name="Gotea V."/>
            <person name="Gravely B."/>
            <person name="Greenberg A.J."/>
            <person name="Griffiths-Jones S."/>
            <person name="Gross S."/>
            <person name="Guigo R."/>
            <person name="Gustafson E.A."/>
            <person name="Haerty W."/>
            <person name="Hahn M.W."/>
            <person name="Halligan D.L."/>
            <person name="Halpern A.L."/>
            <person name="Halter G.M."/>
            <person name="Han M.V."/>
            <person name="Heger A."/>
            <person name="Hillier L."/>
            <person name="Hinrichs A.S."/>
            <person name="Holmes I."/>
            <person name="Hoskins R.A."/>
            <person name="Hubisz M.J."/>
            <person name="Hultmark D."/>
            <person name="Huntley M.A."/>
            <person name="Jaffe D.B."/>
            <person name="Jagadeeshan S."/>
            <person name="Jeck W.R."/>
            <person name="Johnson J."/>
            <person name="Jones C.D."/>
            <person name="Jordan W.C."/>
            <person name="Karpen G.H."/>
            <person name="Kataoka E."/>
            <person name="Keightley P.D."/>
            <person name="Kheradpour P."/>
            <person name="Kirkness E.F."/>
            <person name="Koerich L.B."/>
            <person name="Kristiansen K."/>
            <person name="Kudrna D."/>
            <person name="Kulathinal R.J."/>
            <person name="Kumar S."/>
            <person name="Kwok R."/>
            <person name="Lander E."/>
            <person name="Langley C.H."/>
            <person name="Lapoint R."/>
            <person name="Lazzaro B.P."/>
            <person name="Lee S.J."/>
            <person name="Levesque L."/>
            <person name="Li R."/>
            <person name="Lin C.F."/>
            <person name="Lin M.F."/>
            <person name="Lindblad-Toh K."/>
            <person name="Llopart A."/>
            <person name="Long M."/>
            <person name="Low L."/>
            <person name="Lozovsky E."/>
            <person name="Lu J."/>
            <person name="Luo M."/>
            <person name="Machado C.A."/>
            <person name="Makalowski W."/>
            <person name="Marzo M."/>
            <person name="Matsuda M."/>
            <person name="Matzkin L."/>
            <person name="McAllister B."/>
            <person name="McBride C.S."/>
            <person name="McKernan B."/>
            <person name="McKernan K."/>
            <person name="Mendez-Lago M."/>
            <person name="Minx P."/>
            <person name="Mollenhauer M.U."/>
            <person name="Montooth K."/>
            <person name="Mount S.M."/>
            <person name="Mu X."/>
            <person name="Myers E."/>
            <person name="Negre B."/>
            <person name="Newfeld S."/>
            <person name="Nielsen R."/>
            <person name="Noor M.A."/>
            <person name="O'Grady P."/>
            <person name="Pachter L."/>
            <person name="Papaceit M."/>
            <person name="Parisi M.J."/>
            <person name="Parisi M."/>
            <person name="Parts L."/>
            <person name="Pedersen J.S."/>
            <person name="Pesole G."/>
            <person name="Phillippy A.M."/>
            <person name="Ponting C.P."/>
            <person name="Pop M."/>
            <person name="Porcelli D."/>
            <person name="Powell J.R."/>
            <person name="Prohaska S."/>
            <person name="Pruitt K."/>
            <person name="Puig M."/>
            <person name="Quesneville H."/>
            <person name="Ram K.R."/>
            <person name="Rand D."/>
            <person name="Rasmussen M.D."/>
            <person name="Reed L.K."/>
            <person name="Reenan R."/>
            <person name="Reily A."/>
            <person name="Remington K.A."/>
            <person name="Rieger T.T."/>
            <person name="Ritchie M.G."/>
            <person name="Robin C."/>
            <person name="Rogers Y.H."/>
            <person name="Rohde C."/>
            <person name="Rozas J."/>
            <person name="Rubenfield M.J."/>
            <person name="Ruiz A."/>
            <person name="Russo S."/>
            <person name="Salzberg S.L."/>
            <person name="Sanchez-Gracia A."/>
            <person name="Saranga D.J."/>
            <person name="Sato H."/>
            <person name="Schaeffer S.W."/>
            <person name="Schatz M.C."/>
            <person name="Schlenke T."/>
            <person name="Schwartz R."/>
            <person name="Segarra C."/>
            <person name="Singh R.S."/>
            <person name="Sirot L."/>
            <person name="Sirota M."/>
            <person name="Sisneros N.B."/>
            <person name="Smith C.D."/>
            <person name="Smith T.F."/>
            <person name="Spieth J."/>
            <person name="Stage D.E."/>
            <person name="Stark A."/>
            <person name="Stephan W."/>
            <person name="Strausberg R.L."/>
            <person name="Strempel S."/>
            <person name="Sturgill D."/>
            <person name="Sutton G."/>
            <person name="Sutton G.G."/>
            <person name="Tao W."/>
            <person name="Teichmann S."/>
            <person name="Tobari Y.N."/>
            <person name="Tomimura Y."/>
            <person name="Tsolas J.M."/>
            <person name="Valente V.L."/>
            <person name="Venter E."/>
            <person name="Venter J.C."/>
            <person name="Vicario S."/>
            <person name="Vieira F.G."/>
            <person name="Vilella A.J."/>
            <person name="Villasante A."/>
            <person name="Walenz B."/>
            <person name="Wang J."/>
            <person name="Wasserman M."/>
            <person name="Watts T."/>
            <person name="Wilson D."/>
            <person name="Wilson R.K."/>
            <person name="Wing R.A."/>
            <person name="Wolfner M.F."/>
            <person name="Wong A."/>
            <person name="Wong G.K."/>
            <person name="Wu C.I."/>
            <person name="Wu G."/>
            <person name="Yamamoto D."/>
            <person name="Yang H.P."/>
            <person name="Yang S.P."/>
            <person name="Yorke J.A."/>
            <person name="Yoshida K."/>
            <person name="Zdobnov E."/>
            <person name="Zhang P."/>
            <person name="Zhang Y."/>
            <person name="Zimin A.V."/>
            <person name="Baldwin J."/>
            <person name="Abdouelleil A."/>
            <person name="Abdulkadir J."/>
            <person name="Abebe A."/>
            <person name="Abera B."/>
            <person name="Abreu J."/>
            <person name="Acer S.C."/>
            <person name="Aftuck L."/>
            <person name="Alexander A."/>
            <person name="An P."/>
            <person name="Anderson E."/>
            <person name="Anderson S."/>
            <person name="Arachi H."/>
            <person name="Azer M."/>
            <person name="Bachantsang P."/>
            <person name="Barry A."/>
            <person name="Bayul T."/>
            <person name="Berlin A."/>
            <person name="Bessette D."/>
            <person name="Bloom T."/>
            <person name="Blye J."/>
            <person name="Boguslavskiy L."/>
            <person name="Bonnet C."/>
            <person name="Boukhgalter B."/>
            <person name="Bourzgui I."/>
            <person name="Brown A."/>
            <person name="Cahill P."/>
            <person name="Channer S."/>
            <person name="Cheshatsang Y."/>
            <person name="Chuda L."/>
            <person name="Citroen M."/>
            <person name="Collymore A."/>
            <person name="Cooke P."/>
            <person name="Costello M."/>
            <person name="D'Aco K."/>
            <person name="Daza R."/>
            <person name="De Haan G."/>
            <person name="DeGray S."/>
            <person name="DeMaso C."/>
            <person name="Dhargay N."/>
            <person name="Dooley K."/>
            <person name="Dooley E."/>
            <person name="Doricent M."/>
            <person name="Dorje P."/>
            <person name="Dorjee K."/>
            <person name="Dupes A."/>
            <person name="Elong R."/>
            <person name="Falk J."/>
            <person name="Farina A."/>
            <person name="Faro S."/>
            <person name="Ferguson D."/>
            <person name="Fisher S."/>
            <person name="Foley C.D."/>
            <person name="Franke A."/>
            <person name="Friedrich D."/>
            <person name="Gadbois L."/>
            <person name="Gearin G."/>
            <person name="Gearin C.R."/>
            <person name="Giannoukos G."/>
            <person name="Goode T."/>
            <person name="Graham J."/>
            <person name="Grandbois E."/>
            <person name="Grewal S."/>
            <person name="Gyaltsen K."/>
            <person name="Hafez N."/>
            <person name="Hagos B."/>
            <person name="Hall J."/>
            <person name="Henson C."/>
            <person name="Hollinger A."/>
            <person name="Honan T."/>
            <person name="Huard M.D."/>
            <person name="Hughes L."/>
            <person name="Hurhula B."/>
            <person name="Husby M.E."/>
            <person name="Kamat A."/>
            <person name="Kanga B."/>
            <person name="Kashin S."/>
            <person name="Khazanovich D."/>
            <person name="Kisner P."/>
            <person name="Lance K."/>
            <person name="Lara M."/>
            <person name="Lee W."/>
            <person name="Lennon N."/>
            <person name="Letendre F."/>
            <person name="LeVine R."/>
            <person name="Lipovsky A."/>
            <person name="Liu X."/>
            <person name="Liu J."/>
            <person name="Liu S."/>
            <person name="Lokyitsang T."/>
            <person name="Lokyitsang Y."/>
            <person name="Lubonja R."/>
            <person name="Lui A."/>
            <person name="MacDonald P."/>
            <person name="Magnisalis V."/>
            <person name="Maru K."/>
            <person name="Matthews C."/>
            <person name="McCusker W."/>
            <person name="McDonough S."/>
            <person name="Mehta T."/>
            <person name="Meldrim J."/>
            <person name="Meneus L."/>
            <person name="Mihai O."/>
            <person name="Mihalev A."/>
            <person name="Mihova T."/>
            <person name="Mittelman R."/>
            <person name="Mlenga V."/>
            <person name="Montmayeur A."/>
            <person name="Mulrain L."/>
            <person name="Navidi A."/>
            <person name="Naylor J."/>
            <person name="Negash T."/>
            <person name="Nguyen T."/>
            <person name="Nguyen N."/>
            <person name="Nicol R."/>
            <person name="Norbu C."/>
            <person name="Norbu N."/>
            <person name="Novod N."/>
            <person name="O'Neill B."/>
            <person name="Osman S."/>
            <person name="Markiewicz E."/>
            <person name="Oyono O.L."/>
            <person name="Patti C."/>
            <person name="Phunkhang P."/>
            <person name="Pierre F."/>
            <person name="Priest M."/>
            <person name="Raghuraman S."/>
            <person name="Rege F."/>
            <person name="Reyes R."/>
            <person name="Rise C."/>
            <person name="Rogov P."/>
            <person name="Ross K."/>
            <person name="Ryan E."/>
            <person name="Settipalli S."/>
            <person name="Shea T."/>
            <person name="Sherpa N."/>
            <person name="Shi L."/>
            <person name="Shih D."/>
            <person name="Sparrow T."/>
            <person name="Spaulding J."/>
            <person name="Stalker J."/>
            <person name="Stange-Thomann N."/>
            <person name="Stavropoulos S."/>
            <person name="Stone C."/>
            <person name="Strader C."/>
            <person name="Tesfaye S."/>
            <person name="Thomson T."/>
            <person name="Thoulutsang Y."/>
            <person name="Thoulutsang D."/>
            <person name="Topham K."/>
            <person name="Topping I."/>
            <person name="Tsamla T."/>
            <person name="Vassiliev H."/>
            <person name="Vo A."/>
            <person name="Wangchuk T."/>
            <person name="Wangdi T."/>
            <person name="Weiand M."/>
            <person name="Wilkinson J."/>
            <person name="Wilson A."/>
            <person name="Yadav S."/>
            <person name="Young G."/>
            <person name="Yu Q."/>
            <person name="Zembek L."/>
            <person name="Zhong D."/>
            <person name="Zimmer A."/>
            <person name="Zwirko Z."/>
            <person name="Jaffe D.B."/>
            <person name="Alvarez P."/>
            <person name="Brockman W."/>
            <person name="Butler J."/>
            <person name="Chin C."/>
            <person name="Gnerre S."/>
            <person name="Grabherr M."/>
            <person name="Kleber M."/>
            <person name="Mauceli E."/>
            <person name="MacCallum I."/>
        </authorList>
    </citation>
    <scope>NUCLEOTIDE SEQUENCE [LARGE SCALE GENOMIC DNA]</scope>
    <source>
        <strain evidence="11">Tucson 15010-1051.87</strain>
    </source>
</reference>
<dbReference type="GO" id="GO:0032436">
    <property type="term" value="P:positive regulation of proteasomal ubiquitin-dependent protein catabolic process"/>
    <property type="evidence" value="ECO:0007669"/>
    <property type="project" value="TreeGrafter"/>
</dbReference>
<keyword evidence="4 7" id="KW-0547">Nucleotide-binding</keyword>